<evidence type="ECO:0000256" key="8">
    <source>
        <dbReference type="PROSITE-ProRule" id="PRU00169"/>
    </source>
</evidence>
<sequence length="507" mass="58909">MYKVFIVDDEPFIIEGLYDIVDWAALGMEIVGHAENGLEALEALKVTPADILVTDISMPKMNGLDLIRFVREIHPDLKVIVLSGFNDFAYVKEGLTLGIENYLLKPINLEEFKATLNTVVEKLNVSKTKYNTLNAYSIMILKDNVMHRWMRGQINPQEFEERADLLGIVLNKRYILVSILRLQDSEHEAFDSVLTQLEGEEGIIPFRDMDGDIVLVYNFDDIEQGIKKVDIVHHKLIDLLTPLQPLHLSVGNVEIMEVEPARSYTNAKKVQEYFMIYQEQNILRYDDLKDHQTNAEQGLHMNWSNYAKLIMAKDKEGLLARIEEDFGSLRQVEWISPSLLQDLAMEWIIRFKMQLEEIRHAEESELYKKHFEKIRTTSSLEELIDIMKEVAEITVDSLASDMKSPVVQQVLNYIKQSYNEDLSLKTLGALYNIHPVYLGQLFHKEVNESFTDYINWYRIDKAKELLRTSQMKVHEIARSVGYWETGYFYKQFKKYVGISPTEYKGLS</sequence>
<evidence type="ECO:0000259" key="10">
    <source>
        <dbReference type="PROSITE" id="PS50110"/>
    </source>
</evidence>
<keyword evidence="2" id="KW-0963">Cytoplasm</keyword>
<dbReference type="Proteomes" id="UP000279446">
    <property type="component" value="Unassembled WGS sequence"/>
</dbReference>
<evidence type="ECO:0000256" key="4">
    <source>
        <dbReference type="ARBA" id="ARBA00023012"/>
    </source>
</evidence>
<dbReference type="AlphaFoldDB" id="A0A433Y6R3"/>
<dbReference type="SMART" id="SM00342">
    <property type="entry name" value="HTH_ARAC"/>
    <property type="match status" value="1"/>
</dbReference>
<dbReference type="Pfam" id="PF00072">
    <property type="entry name" value="Response_reg"/>
    <property type="match status" value="1"/>
</dbReference>
<keyword evidence="3 8" id="KW-0597">Phosphoprotein</keyword>
<dbReference type="InterPro" id="IPR001789">
    <property type="entry name" value="Sig_transdc_resp-reg_receiver"/>
</dbReference>
<dbReference type="GO" id="GO:0043565">
    <property type="term" value="F:sequence-specific DNA binding"/>
    <property type="evidence" value="ECO:0007669"/>
    <property type="project" value="InterPro"/>
</dbReference>
<gene>
    <name evidence="11" type="ORF">EJP82_15865</name>
</gene>
<dbReference type="OrthoDB" id="342399at2"/>
<keyword evidence="6" id="KW-0238">DNA-binding</keyword>
<dbReference type="InterPro" id="IPR011006">
    <property type="entry name" value="CheY-like_superfamily"/>
</dbReference>
<comment type="subcellular location">
    <subcellularLocation>
        <location evidence="1">Cytoplasm</location>
    </subcellularLocation>
</comment>
<organism evidence="11 12">
    <name type="scientific">Paenibacillus anaericanus</name>
    <dbReference type="NCBI Taxonomy" id="170367"/>
    <lineage>
        <taxon>Bacteria</taxon>
        <taxon>Bacillati</taxon>
        <taxon>Bacillota</taxon>
        <taxon>Bacilli</taxon>
        <taxon>Bacillales</taxon>
        <taxon>Paenibacillaceae</taxon>
        <taxon>Paenibacillus</taxon>
    </lineage>
</organism>
<proteinExistence type="predicted"/>
<evidence type="ECO:0000256" key="5">
    <source>
        <dbReference type="ARBA" id="ARBA00023015"/>
    </source>
</evidence>
<reference evidence="11 12" key="1">
    <citation type="submission" date="2018-12" db="EMBL/GenBank/DDBJ databases">
        <authorList>
            <person name="Sun L."/>
            <person name="Chen Z."/>
        </authorList>
    </citation>
    <scope>NUCLEOTIDE SEQUENCE [LARGE SCALE GENOMIC DNA]</scope>
    <source>
        <strain evidence="11 12">DSM 15890</strain>
    </source>
</reference>
<dbReference type="PANTHER" id="PTHR42713">
    <property type="entry name" value="HISTIDINE KINASE-RELATED"/>
    <property type="match status" value="1"/>
</dbReference>
<name>A0A433Y6R3_9BACL</name>
<dbReference type="PROSITE" id="PS01124">
    <property type="entry name" value="HTH_ARAC_FAMILY_2"/>
    <property type="match status" value="1"/>
</dbReference>
<dbReference type="SMART" id="SM00448">
    <property type="entry name" value="REC"/>
    <property type="match status" value="1"/>
</dbReference>
<protein>
    <submittedName>
        <fullName evidence="11">Response regulator transcription factor</fullName>
    </submittedName>
</protein>
<comment type="caution">
    <text evidence="11">The sequence shown here is derived from an EMBL/GenBank/DDBJ whole genome shotgun (WGS) entry which is preliminary data.</text>
</comment>
<dbReference type="GO" id="GO:0003700">
    <property type="term" value="F:DNA-binding transcription factor activity"/>
    <property type="evidence" value="ECO:0007669"/>
    <property type="project" value="InterPro"/>
</dbReference>
<evidence type="ECO:0000256" key="2">
    <source>
        <dbReference type="ARBA" id="ARBA00022490"/>
    </source>
</evidence>
<evidence type="ECO:0000256" key="1">
    <source>
        <dbReference type="ARBA" id="ARBA00004496"/>
    </source>
</evidence>
<dbReference type="SUPFAM" id="SSF46689">
    <property type="entry name" value="Homeodomain-like"/>
    <property type="match status" value="2"/>
</dbReference>
<dbReference type="PROSITE" id="PS50110">
    <property type="entry name" value="RESPONSE_REGULATORY"/>
    <property type="match status" value="1"/>
</dbReference>
<accession>A0A433Y6R3</accession>
<evidence type="ECO:0000256" key="6">
    <source>
        <dbReference type="ARBA" id="ARBA00023125"/>
    </source>
</evidence>
<dbReference type="InterPro" id="IPR009057">
    <property type="entry name" value="Homeodomain-like_sf"/>
</dbReference>
<dbReference type="InterPro" id="IPR018062">
    <property type="entry name" value="HTH_AraC-typ_CS"/>
</dbReference>
<dbReference type="CDD" id="cd17536">
    <property type="entry name" value="REC_YesN-like"/>
    <property type="match status" value="1"/>
</dbReference>
<evidence type="ECO:0000256" key="7">
    <source>
        <dbReference type="ARBA" id="ARBA00023163"/>
    </source>
</evidence>
<feature type="domain" description="Response regulatory" evidence="10">
    <location>
        <begin position="3"/>
        <end position="120"/>
    </location>
</feature>
<dbReference type="InterPro" id="IPR051552">
    <property type="entry name" value="HptR"/>
</dbReference>
<dbReference type="EMBL" id="RZNY01000013">
    <property type="protein sequence ID" value="RUT45156.1"/>
    <property type="molecule type" value="Genomic_DNA"/>
</dbReference>
<dbReference type="RefSeq" id="WP_127193050.1">
    <property type="nucleotide sequence ID" value="NZ_RZNY01000013.1"/>
</dbReference>
<dbReference type="Gene3D" id="1.10.10.60">
    <property type="entry name" value="Homeodomain-like"/>
    <property type="match status" value="2"/>
</dbReference>
<dbReference type="Pfam" id="PF12833">
    <property type="entry name" value="HTH_18"/>
    <property type="match status" value="1"/>
</dbReference>
<dbReference type="SUPFAM" id="SSF52172">
    <property type="entry name" value="CheY-like"/>
    <property type="match status" value="1"/>
</dbReference>
<dbReference type="Gene3D" id="3.40.50.2300">
    <property type="match status" value="1"/>
</dbReference>
<evidence type="ECO:0000313" key="12">
    <source>
        <dbReference type="Proteomes" id="UP000279446"/>
    </source>
</evidence>
<keyword evidence="4" id="KW-0902">Two-component regulatory system</keyword>
<dbReference type="PROSITE" id="PS00041">
    <property type="entry name" value="HTH_ARAC_FAMILY_1"/>
    <property type="match status" value="1"/>
</dbReference>
<evidence type="ECO:0000313" key="11">
    <source>
        <dbReference type="EMBL" id="RUT45156.1"/>
    </source>
</evidence>
<keyword evidence="7" id="KW-0804">Transcription</keyword>
<dbReference type="GO" id="GO:0005737">
    <property type="term" value="C:cytoplasm"/>
    <property type="evidence" value="ECO:0007669"/>
    <property type="project" value="UniProtKB-SubCell"/>
</dbReference>
<feature type="domain" description="HTH araC/xylS-type" evidence="9">
    <location>
        <begin position="408"/>
        <end position="506"/>
    </location>
</feature>
<feature type="modified residue" description="4-aspartylphosphate" evidence="8">
    <location>
        <position position="55"/>
    </location>
</feature>
<keyword evidence="5" id="KW-0805">Transcription regulation</keyword>
<dbReference type="PRINTS" id="PR00032">
    <property type="entry name" value="HTHARAC"/>
</dbReference>
<dbReference type="GO" id="GO:0000160">
    <property type="term" value="P:phosphorelay signal transduction system"/>
    <property type="evidence" value="ECO:0007669"/>
    <property type="project" value="UniProtKB-KW"/>
</dbReference>
<evidence type="ECO:0000256" key="3">
    <source>
        <dbReference type="ARBA" id="ARBA00022553"/>
    </source>
</evidence>
<dbReference type="PANTHER" id="PTHR42713:SF3">
    <property type="entry name" value="TRANSCRIPTIONAL REGULATORY PROTEIN HPTR"/>
    <property type="match status" value="1"/>
</dbReference>
<dbReference type="InterPro" id="IPR018060">
    <property type="entry name" value="HTH_AraC"/>
</dbReference>
<evidence type="ECO:0000259" key="9">
    <source>
        <dbReference type="PROSITE" id="PS01124"/>
    </source>
</evidence>
<dbReference type="InterPro" id="IPR020449">
    <property type="entry name" value="Tscrpt_reg_AraC-type_HTH"/>
</dbReference>
<keyword evidence="12" id="KW-1185">Reference proteome</keyword>